<sequence>MTLADGSIGYGRLLESPYAAFYKYRTSSPDSDLDRIASKPILFRISVRHLALDAWEVIGERALEEHLAQPVVQFMQDLGDFRRCTIFDTVGNERDAEPQECVGLERAAVWEKEGIEARLLDALLGRPNAAEERLKVRLQ</sequence>
<gene>
    <name evidence="1" type="ORF">ATI61_110324</name>
</gene>
<reference evidence="1 2" key="1">
    <citation type="submission" date="2018-08" db="EMBL/GenBank/DDBJ databases">
        <title>Genomic Encyclopedia of Archaeal and Bacterial Type Strains, Phase II (KMG-II): from individual species to whole genera.</title>
        <authorList>
            <person name="Goeker M."/>
        </authorList>
    </citation>
    <scope>NUCLEOTIDE SEQUENCE [LARGE SCALE GENOMIC DNA]</scope>
    <source>
        <strain evidence="1 2">DSM 2261</strain>
    </source>
</reference>
<dbReference type="InterPro" id="IPR029278">
    <property type="entry name" value="Imm26"/>
</dbReference>
<name>A0ABX9JUU1_9BACT</name>
<dbReference type="Proteomes" id="UP000256345">
    <property type="component" value="Unassembled WGS sequence"/>
</dbReference>
<accession>A0ABX9JUU1</accession>
<evidence type="ECO:0000313" key="2">
    <source>
        <dbReference type="Proteomes" id="UP000256345"/>
    </source>
</evidence>
<protein>
    <submittedName>
        <fullName evidence="1">Immunity protein 26 of polymorphic toxin system</fullName>
    </submittedName>
</protein>
<proteinExistence type="predicted"/>
<comment type="caution">
    <text evidence="1">The sequence shown here is derived from an EMBL/GenBank/DDBJ whole genome shotgun (WGS) entry which is preliminary data.</text>
</comment>
<keyword evidence="2" id="KW-1185">Reference proteome</keyword>
<organism evidence="1 2">
    <name type="scientific">Archangium gephyra</name>
    <dbReference type="NCBI Taxonomy" id="48"/>
    <lineage>
        <taxon>Bacteria</taxon>
        <taxon>Pseudomonadati</taxon>
        <taxon>Myxococcota</taxon>
        <taxon>Myxococcia</taxon>
        <taxon>Myxococcales</taxon>
        <taxon>Cystobacterineae</taxon>
        <taxon>Archangiaceae</taxon>
        <taxon>Archangium</taxon>
    </lineage>
</organism>
<dbReference type="EMBL" id="QUMU01000010">
    <property type="protein sequence ID" value="REG27317.1"/>
    <property type="molecule type" value="Genomic_DNA"/>
</dbReference>
<evidence type="ECO:0000313" key="1">
    <source>
        <dbReference type="EMBL" id="REG27317.1"/>
    </source>
</evidence>
<dbReference type="Pfam" id="PF15428">
    <property type="entry name" value="Imm26"/>
    <property type="match status" value="1"/>
</dbReference>